<dbReference type="Proteomes" id="UP001307889">
    <property type="component" value="Chromosome 8"/>
</dbReference>
<keyword evidence="3" id="KW-1185">Reference proteome</keyword>
<gene>
    <name evidence="2" type="ORF">NTJ_09994</name>
</gene>
<evidence type="ECO:0000256" key="1">
    <source>
        <dbReference type="SAM" id="MobiDB-lite"/>
    </source>
</evidence>
<feature type="region of interest" description="Disordered" evidence="1">
    <location>
        <begin position="35"/>
        <end position="72"/>
    </location>
</feature>
<protein>
    <submittedName>
        <fullName evidence="2">Uncharacterized protein</fullName>
    </submittedName>
</protein>
<name>A0ABN7AYB6_9HEMI</name>
<evidence type="ECO:0000313" key="3">
    <source>
        <dbReference type="Proteomes" id="UP001307889"/>
    </source>
</evidence>
<evidence type="ECO:0000313" key="2">
    <source>
        <dbReference type="EMBL" id="BES97180.1"/>
    </source>
</evidence>
<dbReference type="EMBL" id="AP028916">
    <property type="protein sequence ID" value="BES97180.1"/>
    <property type="molecule type" value="Genomic_DNA"/>
</dbReference>
<accession>A0ABN7AYB6</accession>
<sequence length="72" mass="8121">MRPLHLSEKLEDKESRALFTRDIFTFLRSQAAPPFPNFRPPSASLGPQMRNGWKRVIKDPDGGSETETFGCG</sequence>
<organism evidence="2 3">
    <name type="scientific">Nesidiocoris tenuis</name>
    <dbReference type="NCBI Taxonomy" id="355587"/>
    <lineage>
        <taxon>Eukaryota</taxon>
        <taxon>Metazoa</taxon>
        <taxon>Ecdysozoa</taxon>
        <taxon>Arthropoda</taxon>
        <taxon>Hexapoda</taxon>
        <taxon>Insecta</taxon>
        <taxon>Pterygota</taxon>
        <taxon>Neoptera</taxon>
        <taxon>Paraneoptera</taxon>
        <taxon>Hemiptera</taxon>
        <taxon>Heteroptera</taxon>
        <taxon>Panheteroptera</taxon>
        <taxon>Cimicomorpha</taxon>
        <taxon>Miridae</taxon>
        <taxon>Dicyphina</taxon>
        <taxon>Nesidiocoris</taxon>
    </lineage>
</organism>
<proteinExistence type="predicted"/>
<reference evidence="2 3" key="1">
    <citation type="submission" date="2023-09" db="EMBL/GenBank/DDBJ databases">
        <title>Nesidiocoris tenuis whole genome shotgun sequence.</title>
        <authorList>
            <person name="Shibata T."/>
            <person name="Shimoda M."/>
            <person name="Kobayashi T."/>
            <person name="Uehara T."/>
        </authorList>
    </citation>
    <scope>NUCLEOTIDE SEQUENCE [LARGE SCALE GENOMIC DNA]</scope>
    <source>
        <strain evidence="2 3">Japan</strain>
    </source>
</reference>